<evidence type="ECO:0000256" key="3">
    <source>
        <dbReference type="ARBA" id="ARBA00012759"/>
    </source>
</evidence>
<sequence>MELLEYVLQQLHAELNQAKKSTEMVEIVDQGLRAWQEYKNFENSPICQEKRSHQTFGISKWPDIMVIHLKRFSFIEIKKIDKMVLFPFTLDLSKFGATTTYNLYAVVNHFGNMNFGHYIAACKHPKTAEWYKFDDHVVRKITTKDVVTKNAYILLYQNMQ</sequence>
<comment type="catalytic activity">
    <reaction evidence="1">
        <text>Thiol-dependent hydrolysis of ester, thioester, amide, peptide and isopeptide bonds formed by the C-terminal Gly of ubiquitin (a 76-residue protein attached to proteins as an intracellular targeting signal).</text>
        <dbReference type="EC" id="3.4.19.12"/>
    </reaction>
</comment>
<evidence type="ECO:0000256" key="4">
    <source>
        <dbReference type="ARBA" id="ARBA00022670"/>
    </source>
</evidence>
<evidence type="ECO:0000259" key="8">
    <source>
        <dbReference type="PROSITE" id="PS50235"/>
    </source>
</evidence>
<name>A0ABY6KZM8_9ARAC</name>
<dbReference type="InterPro" id="IPR018200">
    <property type="entry name" value="USP_CS"/>
</dbReference>
<evidence type="ECO:0000256" key="6">
    <source>
        <dbReference type="ARBA" id="ARBA00022801"/>
    </source>
</evidence>
<evidence type="ECO:0000256" key="1">
    <source>
        <dbReference type="ARBA" id="ARBA00000707"/>
    </source>
</evidence>
<keyword evidence="7" id="KW-0788">Thiol protease</keyword>
<dbReference type="InterPro" id="IPR001394">
    <property type="entry name" value="Peptidase_C19_UCH"/>
</dbReference>
<dbReference type="Gene3D" id="3.90.70.10">
    <property type="entry name" value="Cysteine proteinases"/>
    <property type="match status" value="1"/>
</dbReference>
<dbReference type="InterPro" id="IPR050185">
    <property type="entry name" value="Ub_carboxyl-term_hydrolase"/>
</dbReference>
<dbReference type="EMBL" id="CP092873">
    <property type="protein sequence ID" value="UYV73717.1"/>
    <property type="molecule type" value="Genomic_DNA"/>
</dbReference>
<dbReference type="EC" id="3.4.19.12" evidence="3"/>
<dbReference type="Pfam" id="PF00443">
    <property type="entry name" value="UCH"/>
    <property type="match status" value="1"/>
</dbReference>
<evidence type="ECO:0000313" key="10">
    <source>
        <dbReference type="Proteomes" id="UP001235939"/>
    </source>
</evidence>
<keyword evidence="6" id="KW-0378">Hydrolase</keyword>
<evidence type="ECO:0000256" key="7">
    <source>
        <dbReference type="ARBA" id="ARBA00022807"/>
    </source>
</evidence>
<keyword evidence="5" id="KW-0833">Ubl conjugation pathway</keyword>
<proteinExistence type="inferred from homology"/>
<gene>
    <name evidence="9" type="ORF">LAZ67_11000484</name>
</gene>
<comment type="similarity">
    <text evidence="2">Belongs to the peptidase C19 family.</text>
</comment>
<accession>A0ABY6KZM8</accession>
<dbReference type="PROSITE" id="PS50235">
    <property type="entry name" value="USP_3"/>
    <property type="match status" value="1"/>
</dbReference>
<evidence type="ECO:0000256" key="2">
    <source>
        <dbReference type="ARBA" id="ARBA00009085"/>
    </source>
</evidence>
<organism evidence="9 10">
    <name type="scientific">Cordylochernes scorpioides</name>
    <dbReference type="NCBI Taxonomy" id="51811"/>
    <lineage>
        <taxon>Eukaryota</taxon>
        <taxon>Metazoa</taxon>
        <taxon>Ecdysozoa</taxon>
        <taxon>Arthropoda</taxon>
        <taxon>Chelicerata</taxon>
        <taxon>Arachnida</taxon>
        <taxon>Pseudoscorpiones</taxon>
        <taxon>Cheliferoidea</taxon>
        <taxon>Chernetidae</taxon>
        <taxon>Cordylochernes</taxon>
    </lineage>
</organism>
<protein>
    <recommendedName>
        <fullName evidence="3">ubiquitinyl hydrolase 1</fullName>
        <ecNumber evidence="3">3.4.19.12</ecNumber>
    </recommendedName>
</protein>
<dbReference type="PROSITE" id="PS00973">
    <property type="entry name" value="USP_2"/>
    <property type="match status" value="1"/>
</dbReference>
<feature type="domain" description="USP" evidence="8">
    <location>
        <begin position="1"/>
        <end position="159"/>
    </location>
</feature>
<keyword evidence="10" id="KW-1185">Reference proteome</keyword>
<dbReference type="SUPFAM" id="SSF54001">
    <property type="entry name" value="Cysteine proteinases"/>
    <property type="match status" value="1"/>
</dbReference>
<dbReference type="Proteomes" id="UP001235939">
    <property type="component" value="Chromosome 11"/>
</dbReference>
<evidence type="ECO:0000256" key="5">
    <source>
        <dbReference type="ARBA" id="ARBA00022786"/>
    </source>
</evidence>
<dbReference type="PANTHER" id="PTHR21646">
    <property type="entry name" value="UBIQUITIN CARBOXYL-TERMINAL HYDROLASE"/>
    <property type="match status" value="1"/>
</dbReference>
<dbReference type="PANTHER" id="PTHR21646:SF24">
    <property type="entry name" value="UBIQUITIN CARBOXYL-TERMINAL HYDROLASE"/>
    <property type="match status" value="1"/>
</dbReference>
<dbReference type="InterPro" id="IPR038765">
    <property type="entry name" value="Papain-like_cys_pep_sf"/>
</dbReference>
<keyword evidence="4" id="KW-0645">Protease</keyword>
<reference evidence="9 10" key="1">
    <citation type="submission" date="2022-01" db="EMBL/GenBank/DDBJ databases">
        <title>A chromosomal length assembly of Cordylochernes scorpioides.</title>
        <authorList>
            <person name="Zeh D."/>
            <person name="Zeh J."/>
        </authorList>
    </citation>
    <scope>NUCLEOTIDE SEQUENCE [LARGE SCALE GENOMIC DNA]</scope>
    <source>
        <strain evidence="9">IN4F17</strain>
        <tissue evidence="9">Whole Body</tissue>
    </source>
</reference>
<dbReference type="InterPro" id="IPR028889">
    <property type="entry name" value="USP"/>
</dbReference>
<evidence type="ECO:0000313" key="9">
    <source>
        <dbReference type="EMBL" id="UYV73717.1"/>
    </source>
</evidence>